<evidence type="ECO:0000313" key="2">
    <source>
        <dbReference type="EMBL" id="MBN9670034.1"/>
    </source>
</evidence>
<evidence type="ECO:0000256" key="1">
    <source>
        <dbReference type="SAM" id="Phobius"/>
    </source>
</evidence>
<reference evidence="2" key="1">
    <citation type="submission" date="2020-12" db="EMBL/GenBank/DDBJ databases">
        <title>Oil enriched cultivation method for isolating marine PHA-producing bacteria.</title>
        <authorList>
            <person name="Zheng W."/>
            <person name="Yu S."/>
            <person name="Huang Y."/>
        </authorList>
    </citation>
    <scope>NUCLEOTIDE SEQUENCE</scope>
    <source>
        <strain evidence="2">SY-2-12</strain>
    </source>
</reference>
<dbReference type="EMBL" id="JAEKJZ010000001">
    <property type="protein sequence ID" value="MBN9670034.1"/>
    <property type="molecule type" value="Genomic_DNA"/>
</dbReference>
<organism evidence="2 3">
    <name type="scientific">Roseibium aggregatum</name>
    <dbReference type="NCBI Taxonomy" id="187304"/>
    <lineage>
        <taxon>Bacteria</taxon>
        <taxon>Pseudomonadati</taxon>
        <taxon>Pseudomonadota</taxon>
        <taxon>Alphaproteobacteria</taxon>
        <taxon>Hyphomicrobiales</taxon>
        <taxon>Stappiaceae</taxon>
        <taxon>Roseibium</taxon>
    </lineage>
</organism>
<dbReference type="AlphaFoldDB" id="A0A939J3U9"/>
<keyword evidence="1" id="KW-0812">Transmembrane</keyword>
<feature type="transmembrane region" description="Helical" evidence="1">
    <location>
        <begin position="34"/>
        <end position="55"/>
    </location>
</feature>
<proteinExistence type="predicted"/>
<comment type="caution">
    <text evidence="2">The sequence shown here is derived from an EMBL/GenBank/DDBJ whole genome shotgun (WGS) entry which is preliminary data.</text>
</comment>
<name>A0A939J3U9_9HYPH</name>
<sequence length="159" mass="17655">MSDSETTPQSLVGLLNRLAEPSDPPPVSMMPETWGWAVLGLALLAITAAACLVLFRRYRANAYRRQALRELNERASDATDVARILRRTALAAYPRHRVAGLTGDRWIGFLNETANAPLFRGAAAESLKTSPYRDAAVQDDLIATARRWIRTHRREVSPS</sequence>
<dbReference type="Pfam" id="PF14316">
    <property type="entry name" value="DUF4381"/>
    <property type="match status" value="1"/>
</dbReference>
<keyword evidence="1" id="KW-1133">Transmembrane helix</keyword>
<dbReference type="Proteomes" id="UP000664096">
    <property type="component" value="Unassembled WGS sequence"/>
</dbReference>
<keyword evidence="1" id="KW-0472">Membrane</keyword>
<accession>A0A939J3U9</accession>
<gene>
    <name evidence="2" type="ORF">JF539_06765</name>
</gene>
<dbReference type="RefSeq" id="WP_207139556.1">
    <property type="nucleotide sequence ID" value="NZ_JAEKJZ010000001.1"/>
</dbReference>
<dbReference type="InterPro" id="IPR025489">
    <property type="entry name" value="DUF4381"/>
</dbReference>
<protein>
    <submittedName>
        <fullName evidence="2">DUF4381 domain-containing protein</fullName>
    </submittedName>
</protein>
<evidence type="ECO:0000313" key="3">
    <source>
        <dbReference type="Proteomes" id="UP000664096"/>
    </source>
</evidence>